<keyword evidence="3" id="KW-1185">Reference proteome</keyword>
<feature type="region of interest" description="Disordered" evidence="1">
    <location>
        <begin position="34"/>
        <end position="61"/>
    </location>
</feature>
<gene>
    <name evidence="2" type="ORF">PHLCEN_2v4795</name>
</gene>
<accession>A0A2R6PJ52</accession>
<reference evidence="2 3" key="1">
    <citation type="submission" date="2018-02" db="EMBL/GenBank/DDBJ databases">
        <title>Genome sequence of the basidiomycete white-rot fungus Phlebia centrifuga.</title>
        <authorList>
            <person name="Granchi Z."/>
            <person name="Peng M."/>
            <person name="de Vries R.P."/>
            <person name="Hilden K."/>
            <person name="Makela M.R."/>
            <person name="Grigoriev I."/>
            <person name="Riley R."/>
        </authorList>
    </citation>
    <scope>NUCLEOTIDE SEQUENCE [LARGE SCALE GENOMIC DNA]</scope>
    <source>
        <strain evidence="2 3">FBCC195</strain>
    </source>
</reference>
<feature type="compositionally biased region" description="Polar residues" evidence="1">
    <location>
        <begin position="34"/>
        <end position="45"/>
    </location>
</feature>
<protein>
    <submittedName>
        <fullName evidence="2">Uncharacterized protein</fullName>
    </submittedName>
</protein>
<name>A0A2R6PJ52_9APHY</name>
<dbReference type="EMBL" id="MLYV02000486">
    <property type="protein sequence ID" value="PSR91969.1"/>
    <property type="molecule type" value="Genomic_DNA"/>
</dbReference>
<sequence>MCGIAYTGLTFFTIKALIGLHIYVVTQFIIKPSDTTSPTPTNYSWNMNDTNNNGGWGTTGN</sequence>
<organism evidence="2 3">
    <name type="scientific">Hermanssonia centrifuga</name>
    <dbReference type="NCBI Taxonomy" id="98765"/>
    <lineage>
        <taxon>Eukaryota</taxon>
        <taxon>Fungi</taxon>
        <taxon>Dikarya</taxon>
        <taxon>Basidiomycota</taxon>
        <taxon>Agaricomycotina</taxon>
        <taxon>Agaricomycetes</taxon>
        <taxon>Polyporales</taxon>
        <taxon>Meruliaceae</taxon>
        <taxon>Hermanssonia</taxon>
    </lineage>
</organism>
<dbReference type="AlphaFoldDB" id="A0A2R6PJ52"/>
<evidence type="ECO:0000313" key="2">
    <source>
        <dbReference type="EMBL" id="PSR91969.1"/>
    </source>
</evidence>
<proteinExistence type="predicted"/>
<dbReference type="Proteomes" id="UP000186601">
    <property type="component" value="Unassembled WGS sequence"/>
</dbReference>
<evidence type="ECO:0000313" key="3">
    <source>
        <dbReference type="Proteomes" id="UP000186601"/>
    </source>
</evidence>
<comment type="caution">
    <text evidence="2">The sequence shown here is derived from an EMBL/GenBank/DDBJ whole genome shotgun (WGS) entry which is preliminary data.</text>
</comment>
<evidence type="ECO:0000256" key="1">
    <source>
        <dbReference type="SAM" id="MobiDB-lite"/>
    </source>
</evidence>